<dbReference type="InterPro" id="IPR057336">
    <property type="entry name" value="GerAC_N"/>
</dbReference>
<evidence type="ECO:0000256" key="2">
    <source>
        <dbReference type="ARBA" id="ARBA00007886"/>
    </source>
</evidence>
<dbReference type="NCBIfam" id="TIGR02887">
    <property type="entry name" value="spore_ger_x_C"/>
    <property type="match status" value="1"/>
</dbReference>
<evidence type="ECO:0000259" key="9">
    <source>
        <dbReference type="Pfam" id="PF25198"/>
    </source>
</evidence>
<dbReference type="KEGG" id="pyg:AWM70_01585"/>
<dbReference type="GO" id="GO:0009847">
    <property type="term" value="P:spore germination"/>
    <property type="evidence" value="ECO:0007669"/>
    <property type="project" value="InterPro"/>
</dbReference>
<dbReference type="OrthoDB" id="9816067at2"/>
<gene>
    <name evidence="10" type="ORF">AWM70_01585</name>
</gene>
<dbReference type="PANTHER" id="PTHR35789:SF1">
    <property type="entry name" value="SPORE GERMINATION PROTEIN B3"/>
    <property type="match status" value="1"/>
</dbReference>
<proteinExistence type="inferred from homology"/>
<comment type="subcellular location">
    <subcellularLocation>
        <location evidence="1">Membrane</location>
        <topology evidence="1">Lipid-anchor</topology>
    </subcellularLocation>
</comment>
<keyword evidence="4" id="KW-0732">Signal</keyword>
<dbReference type="Proteomes" id="UP000092573">
    <property type="component" value="Chromosome"/>
</dbReference>
<feature type="domain" description="Spore germination GerAC-like C-terminal" evidence="8">
    <location>
        <begin position="232"/>
        <end position="399"/>
    </location>
</feature>
<dbReference type="InterPro" id="IPR008844">
    <property type="entry name" value="Spore_GerAC-like"/>
</dbReference>
<protein>
    <submittedName>
        <fullName evidence="10">Spore gernimation protein GerC</fullName>
    </submittedName>
</protein>
<dbReference type="InterPro" id="IPR046953">
    <property type="entry name" value="Spore_GerAC-like_C"/>
</dbReference>
<evidence type="ECO:0000313" key="10">
    <source>
        <dbReference type="EMBL" id="ANS77039.1"/>
    </source>
</evidence>
<dbReference type="Gene3D" id="3.30.300.210">
    <property type="entry name" value="Nutrient germinant receptor protein C, domain 3"/>
    <property type="match status" value="1"/>
</dbReference>
<dbReference type="EMBL" id="CP014167">
    <property type="protein sequence ID" value="ANS77039.1"/>
    <property type="molecule type" value="Genomic_DNA"/>
</dbReference>
<name>A0A1B1N6I8_9BACL</name>
<dbReference type="STRING" id="1462996.AWM70_01585"/>
<accession>A0A1B1N6I8</accession>
<keyword evidence="7" id="KW-0449">Lipoprotein</keyword>
<dbReference type="Pfam" id="PF25198">
    <property type="entry name" value="Spore_GerAC_N"/>
    <property type="match status" value="1"/>
</dbReference>
<evidence type="ECO:0000256" key="6">
    <source>
        <dbReference type="ARBA" id="ARBA00023139"/>
    </source>
</evidence>
<evidence type="ECO:0000256" key="1">
    <source>
        <dbReference type="ARBA" id="ARBA00004635"/>
    </source>
</evidence>
<evidence type="ECO:0000256" key="4">
    <source>
        <dbReference type="ARBA" id="ARBA00022729"/>
    </source>
</evidence>
<evidence type="ECO:0000256" key="3">
    <source>
        <dbReference type="ARBA" id="ARBA00022544"/>
    </source>
</evidence>
<keyword evidence="3" id="KW-0309">Germination</keyword>
<organism evidence="10 11">
    <name type="scientific">Paenibacillus yonginensis</name>
    <dbReference type="NCBI Taxonomy" id="1462996"/>
    <lineage>
        <taxon>Bacteria</taxon>
        <taxon>Bacillati</taxon>
        <taxon>Bacillota</taxon>
        <taxon>Bacilli</taxon>
        <taxon>Bacillales</taxon>
        <taxon>Paenibacillaceae</taxon>
        <taxon>Paenibacillus</taxon>
    </lineage>
</organism>
<feature type="domain" description="Spore germination protein N-terminal" evidence="9">
    <location>
        <begin position="19"/>
        <end position="223"/>
    </location>
</feature>
<evidence type="ECO:0000259" key="8">
    <source>
        <dbReference type="Pfam" id="PF05504"/>
    </source>
</evidence>
<dbReference type="Pfam" id="PF05504">
    <property type="entry name" value="Spore_GerAC"/>
    <property type="match status" value="1"/>
</dbReference>
<dbReference type="InterPro" id="IPR038501">
    <property type="entry name" value="Spore_GerAC_C_sf"/>
</dbReference>
<keyword evidence="6" id="KW-0564">Palmitate</keyword>
<keyword evidence="5" id="KW-0472">Membrane</keyword>
<reference evidence="10 11" key="1">
    <citation type="submission" date="2016-01" db="EMBL/GenBank/DDBJ databases">
        <title>Complete Genome Sequence of Paenibacillus yonginensis DCY84, a novel Plant Growth-Promoting Bacteria with Elicitation of Induced Systemic Resistance.</title>
        <authorList>
            <person name="Kim Y.J."/>
            <person name="Yang D.C."/>
            <person name="Sukweenadhi J."/>
        </authorList>
    </citation>
    <scope>NUCLEOTIDE SEQUENCE [LARGE SCALE GENOMIC DNA]</scope>
    <source>
        <strain evidence="10 11">DCY84</strain>
    </source>
</reference>
<evidence type="ECO:0000256" key="7">
    <source>
        <dbReference type="ARBA" id="ARBA00023288"/>
    </source>
</evidence>
<evidence type="ECO:0000313" key="11">
    <source>
        <dbReference type="Proteomes" id="UP000092573"/>
    </source>
</evidence>
<dbReference type="PANTHER" id="PTHR35789">
    <property type="entry name" value="SPORE GERMINATION PROTEIN B3"/>
    <property type="match status" value="1"/>
</dbReference>
<keyword evidence="11" id="KW-1185">Reference proteome</keyword>
<comment type="similarity">
    <text evidence="2">Belongs to the GerABKC lipoprotein family.</text>
</comment>
<dbReference type="GO" id="GO:0016020">
    <property type="term" value="C:membrane"/>
    <property type="evidence" value="ECO:0007669"/>
    <property type="project" value="UniProtKB-SubCell"/>
</dbReference>
<dbReference type="AlphaFoldDB" id="A0A1B1N6I8"/>
<sequence length="403" mass="45315">MALLLLAVLHVPLLSGCWDRHEIEDRALILGLAIDEVSNKEDFNETKVTHLAVPESVKHRMIRLTAQIAVPGRVPLGPGTGGGGDGGGKGTDSMPVWVVQVYGHSIDDCLNNLQQEVADPKTLIHLRVIIISKEIAQRGLSDINDYLRRNPEVRRSTWLLVSDQEAAKFMNVSPPLERVPTLYLLGMIERSVAMGKFPEDTIGQFWSAQSKLGKDSFLPYISIRNEDNILIKGIAYFKADRLAGTTLPHQIASYMEFKGLDPGGYSLMIDASEKGGVMLNVTRRETKIDMKIKNGQPAAYIKAHVEAKLVEKETQAMINTSESLQQIEKQFNQSLELNLHKFMHQLQQDKSDIVGLGEIVRAYHSQYWRKNIHSKEEWEEVFSKIPIEIKVECKVRRVGLKSE</sequence>
<evidence type="ECO:0000256" key="5">
    <source>
        <dbReference type="ARBA" id="ARBA00023136"/>
    </source>
</evidence>